<proteinExistence type="predicted"/>
<organism evidence="1 2">
    <name type="scientific">Catharanthus roseus</name>
    <name type="common">Madagascar periwinkle</name>
    <name type="synonym">Vinca rosea</name>
    <dbReference type="NCBI Taxonomy" id="4058"/>
    <lineage>
        <taxon>Eukaryota</taxon>
        <taxon>Viridiplantae</taxon>
        <taxon>Streptophyta</taxon>
        <taxon>Embryophyta</taxon>
        <taxon>Tracheophyta</taxon>
        <taxon>Spermatophyta</taxon>
        <taxon>Magnoliopsida</taxon>
        <taxon>eudicotyledons</taxon>
        <taxon>Gunneridae</taxon>
        <taxon>Pentapetalae</taxon>
        <taxon>asterids</taxon>
        <taxon>lamiids</taxon>
        <taxon>Gentianales</taxon>
        <taxon>Apocynaceae</taxon>
        <taxon>Rauvolfioideae</taxon>
        <taxon>Vinceae</taxon>
        <taxon>Catharanthinae</taxon>
        <taxon>Catharanthus</taxon>
    </lineage>
</organism>
<dbReference type="EMBL" id="CM044703">
    <property type="protein sequence ID" value="KAI5674649.1"/>
    <property type="molecule type" value="Genomic_DNA"/>
</dbReference>
<gene>
    <name evidence="1" type="ORF">M9H77_15013</name>
</gene>
<evidence type="ECO:0000313" key="1">
    <source>
        <dbReference type="EMBL" id="KAI5674649.1"/>
    </source>
</evidence>
<reference evidence="2" key="1">
    <citation type="journal article" date="2023" name="Nat. Plants">
        <title>Single-cell RNA sequencing provides a high-resolution roadmap for understanding the multicellular compartmentation of specialized metabolism.</title>
        <authorList>
            <person name="Sun S."/>
            <person name="Shen X."/>
            <person name="Li Y."/>
            <person name="Li Y."/>
            <person name="Wang S."/>
            <person name="Li R."/>
            <person name="Zhang H."/>
            <person name="Shen G."/>
            <person name="Guo B."/>
            <person name="Wei J."/>
            <person name="Xu J."/>
            <person name="St-Pierre B."/>
            <person name="Chen S."/>
            <person name="Sun C."/>
        </authorList>
    </citation>
    <scope>NUCLEOTIDE SEQUENCE [LARGE SCALE GENOMIC DNA]</scope>
</reference>
<protein>
    <submittedName>
        <fullName evidence="1">Uncharacterized protein</fullName>
    </submittedName>
</protein>
<dbReference type="Proteomes" id="UP001060085">
    <property type="component" value="Linkage Group LG03"/>
</dbReference>
<sequence>MFFHKALKQNGTFLREFDSQNCNPISVPIPFDSEVSNSLAFLINKGIYEASKDTSTEGKAHLYMVKMTMGNINCSKGREYNSSLPIRYIPKEYRESEKSELSTNRSANSEKHSSLGSDIKRDEFFYKDVQAPNARNSVLGAEFRTQDERPNNNTNDVGIGIGEEYNGDMLFEDLDCMVEPEDVMEELEFSPVKNNSKCFVTDVGKTKQDAEKQAVELLATRAFTAMELRKKLLGRKFSLAVVDAVIANFQTRQSSREVFDMITVICISLSQNTYYSHVNLYLPRLTRGLIDDGLFAETFSRSRWSSSTWGPRRIKKALFSKGVSNEDAEKAVKLVFNDAEASGDQESKFGMSKHSMDHLVVQASKQWLRSHDASIEIRKSRIIRWLQYRGFGWDIIGAVVKTLEAKYPP</sequence>
<accession>A0ACC0BPY6</accession>
<keyword evidence="2" id="KW-1185">Reference proteome</keyword>
<comment type="caution">
    <text evidence="1">The sequence shown here is derived from an EMBL/GenBank/DDBJ whole genome shotgun (WGS) entry which is preliminary data.</text>
</comment>
<name>A0ACC0BPY6_CATRO</name>
<evidence type="ECO:0000313" key="2">
    <source>
        <dbReference type="Proteomes" id="UP001060085"/>
    </source>
</evidence>